<gene>
    <name evidence="2" type="ORF">NCTC12120_06054</name>
</gene>
<accession>A0A2X3KZ49</accession>
<proteinExistence type="predicted"/>
<name>A0A2X3KZ49_9ENTR</name>
<evidence type="ECO:0000256" key="1">
    <source>
        <dbReference type="SAM" id="MobiDB-lite"/>
    </source>
</evidence>
<dbReference type="EMBL" id="UAVU01000009">
    <property type="protein sequence ID" value="SQC92850.1"/>
    <property type="molecule type" value="Genomic_DNA"/>
</dbReference>
<feature type="compositionally biased region" description="Polar residues" evidence="1">
    <location>
        <begin position="1"/>
        <end position="17"/>
    </location>
</feature>
<sequence length="49" mass="5295">MVTAPQTRSGRNTQQPRVGQRVSGQGLKYGACERQAAAADHRQQRSGQA</sequence>
<evidence type="ECO:0000313" key="2">
    <source>
        <dbReference type="EMBL" id="SQC92850.1"/>
    </source>
</evidence>
<organism evidence="2 3">
    <name type="scientific">Cedecea neteri</name>
    <dbReference type="NCBI Taxonomy" id="158822"/>
    <lineage>
        <taxon>Bacteria</taxon>
        <taxon>Pseudomonadati</taxon>
        <taxon>Pseudomonadota</taxon>
        <taxon>Gammaproteobacteria</taxon>
        <taxon>Enterobacterales</taxon>
        <taxon>Enterobacteriaceae</taxon>
        <taxon>Cedecea</taxon>
    </lineage>
</organism>
<feature type="region of interest" description="Disordered" evidence="1">
    <location>
        <begin position="1"/>
        <end position="29"/>
    </location>
</feature>
<dbReference type="Proteomes" id="UP000251197">
    <property type="component" value="Unassembled WGS sequence"/>
</dbReference>
<evidence type="ECO:0000313" key="3">
    <source>
        <dbReference type="Proteomes" id="UP000251197"/>
    </source>
</evidence>
<protein>
    <submittedName>
        <fullName evidence="2">Uncharacterized protein</fullName>
    </submittedName>
</protein>
<reference evidence="2 3" key="1">
    <citation type="submission" date="2018-06" db="EMBL/GenBank/DDBJ databases">
        <authorList>
            <consortium name="Pathogen Informatics"/>
            <person name="Doyle S."/>
        </authorList>
    </citation>
    <scope>NUCLEOTIDE SEQUENCE [LARGE SCALE GENOMIC DNA]</scope>
    <source>
        <strain evidence="2 3">NCTC12120</strain>
    </source>
</reference>
<dbReference type="AlphaFoldDB" id="A0A2X3KZ49"/>